<accession>A0A5J6WMQ7</accession>
<proteinExistence type="predicted"/>
<evidence type="ECO:0000259" key="1">
    <source>
        <dbReference type="Pfam" id="PF01368"/>
    </source>
</evidence>
<dbReference type="AlphaFoldDB" id="A0A5J6WMQ7"/>
<reference evidence="3 4" key="1">
    <citation type="submission" date="2019-09" db="EMBL/GenBank/DDBJ databases">
        <title>Hybrid Assembly of the complete Genome of the Deep-Sea Bacterium Moritella marina from long Nanopore and Illumina reads.</title>
        <authorList>
            <person name="Magin S."/>
            <person name="Georgoulis A."/>
            <person name="Papadimitriou K."/>
            <person name="Iliakis G."/>
            <person name="Vorgias C.E."/>
        </authorList>
    </citation>
    <scope>NUCLEOTIDE SEQUENCE [LARGE SCALE GENOMIC DNA]</scope>
    <source>
        <strain evidence="3 4">MP-1</strain>
    </source>
</reference>
<feature type="domain" description="DDH" evidence="1">
    <location>
        <begin position="18"/>
        <end position="159"/>
    </location>
</feature>
<dbReference type="PANTHER" id="PTHR47618">
    <property type="entry name" value="BIFUNCTIONAL OLIGORIBONUCLEASE AND PAP PHOSPHATASE NRNA"/>
    <property type="match status" value="1"/>
</dbReference>
<keyword evidence="4" id="KW-1185">Reference proteome</keyword>
<dbReference type="RefSeq" id="WP_019443201.1">
    <property type="nucleotide sequence ID" value="NZ_ALOE01000046.1"/>
</dbReference>
<dbReference type="KEGG" id="mmaa:FR932_09640"/>
<dbReference type="InterPro" id="IPR051319">
    <property type="entry name" value="Oligoribo/pAp-PDE_c-di-AMP_PDE"/>
</dbReference>
<evidence type="ECO:0000313" key="4">
    <source>
        <dbReference type="Proteomes" id="UP000327424"/>
    </source>
</evidence>
<dbReference type="Gene3D" id="3.90.1640.10">
    <property type="entry name" value="inorganic pyrophosphatase (n-terminal core)"/>
    <property type="match status" value="1"/>
</dbReference>
<dbReference type="Proteomes" id="UP000327424">
    <property type="component" value="Chromosome"/>
</dbReference>
<dbReference type="Pfam" id="PF02272">
    <property type="entry name" value="DHHA1"/>
    <property type="match status" value="1"/>
</dbReference>
<dbReference type="Gene3D" id="3.10.310.30">
    <property type="match status" value="1"/>
</dbReference>
<feature type="domain" description="DHHA1" evidence="2">
    <location>
        <begin position="226"/>
        <end position="308"/>
    </location>
</feature>
<dbReference type="OrthoDB" id="5896813at2"/>
<protein>
    <submittedName>
        <fullName evidence="3">DHH family phosphoesterase</fullName>
    </submittedName>
</protein>
<gene>
    <name evidence="3" type="ORF">FR932_09640</name>
</gene>
<organism evidence="3 4">
    <name type="scientific">Moritella marina ATCC 15381</name>
    <dbReference type="NCBI Taxonomy" id="1202962"/>
    <lineage>
        <taxon>Bacteria</taxon>
        <taxon>Pseudomonadati</taxon>
        <taxon>Pseudomonadota</taxon>
        <taxon>Gammaproteobacteria</taxon>
        <taxon>Alteromonadales</taxon>
        <taxon>Moritellaceae</taxon>
        <taxon>Moritella</taxon>
    </lineage>
</organism>
<dbReference type="PANTHER" id="PTHR47618:SF1">
    <property type="entry name" value="BIFUNCTIONAL OLIGORIBONUCLEASE AND PAP PHOSPHATASE NRNA"/>
    <property type="match status" value="1"/>
</dbReference>
<sequence length="333" mass="36965">MNRENLLQFFKQLKPLQRVVIQAHDFPDHDAISSAYGLSFILQSLGMKTLIVYNGEIDRISLSNMVEWLNIPVVHCSKANLNANDHIITVDGCIGENNVTDLPGDEIAVIDHHTVTAPNSLWFADIRPNYGATATIIFEYYQMLKIDMPMKVATALLVGLNIDTANLTRGFCNADLKAFITFNQIADLDIVNKICRNSLIHYELTNFEDTCKLVKQSEGIATVLLKEPCAKNMLGVLADFLLSVNEFDVVIVAIENKGALQLSLRSECPKVNVGHLLRKTLNDTRMGFGGGHSHMAGGIVLADNTQHFMEHDNAHFAPFVKEIKALRSLEAAF</sequence>
<name>A0A5J6WMQ7_MORMI</name>
<dbReference type="SUPFAM" id="SSF64182">
    <property type="entry name" value="DHH phosphoesterases"/>
    <property type="match status" value="1"/>
</dbReference>
<dbReference type="InterPro" id="IPR003156">
    <property type="entry name" value="DHHA1_dom"/>
</dbReference>
<dbReference type="InterPro" id="IPR038763">
    <property type="entry name" value="DHH_sf"/>
</dbReference>
<evidence type="ECO:0000259" key="2">
    <source>
        <dbReference type="Pfam" id="PF02272"/>
    </source>
</evidence>
<evidence type="ECO:0000313" key="3">
    <source>
        <dbReference type="EMBL" id="QFI38095.1"/>
    </source>
</evidence>
<dbReference type="GO" id="GO:0003676">
    <property type="term" value="F:nucleic acid binding"/>
    <property type="evidence" value="ECO:0007669"/>
    <property type="project" value="InterPro"/>
</dbReference>
<dbReference type="EMBL" id="CP044399">
    <property type="protein sequence ID" value="QFI38095.1"/>
    <property type="molecule type" value="Genomic_DNA"/>
</dbReference>
<dbReference type="Pfam" id="PF01368">
    <property type="entry name" value="DHH"/>
    <property type="match status" value="1"/>
</dbReference>
<dbReference type="InterPro" id="IPR001667">
    <property type="entry name" value="DDH_dom"/>
</dbReference>